<feature type="compositionally biased region" description="Low complexity" evidence="1">
    <location>
        <begin position="319"/>
        <end position="328"/>
    </location>
</feature>
<accession>A0A8S5MUH1</accession>
<reference evidence="3" key="1">
    <citation type="journal article" date="2021" name="Proc. Natl. Acad. Sci. U.S.A.">
        <title>A Catalog of Tens of Thousands of Viruses from Human Metagenomes Reveals Hidden Associations with Chronic Diseases.</title>
        <authorList>
            <person name="Tisza M.J."/>
            <person name="Buck C.B."/>
        </authorList>
    </citation>
    <scope>NUCLEOTIDE SEQUENCE</scope>
    <source>
        <strain evidence="3">CtDEu7</strain>
    </source>
</reference>
<keyword evidence="2" id="KW-1133">Transmembrane helix</keyword>
<evidence type="ECO:0000256" key="2">
    <source>
        <dbReference type="SAM" id="Phobius"/>
    </source>
</evidence>
<keyword evidence="2" id="KW-0472">Membrane</keyword>
<sequence>MKTKLRRFTAVLSAMLCMICCVLSAVPAFADDTVTKNDLSSVKWSYVDSPLKIPHFQEVYDNFKSVISKTYNYIAVYGKKSDGTSETNILYFDPTAIAYYSFTNNQFLFGSNYAYDSQRLLFKFDSSDNKTESVGYGGWNVTKPSGFTKSVCNGLLNLNDYVQSTVKVYFHTKVYDFDNIENELEPPDLNAPIVPFSVQYSRKLTTGMSRSGTLSAPGAKNDGETITNNNIDITVKLTDEYKQAMQKALDKDPKATQYTYQYVLFITPYDPNIFGTKKAMDGAIYTYLNKSKYVLSTAYGKTKSNTTTDSKYDTVNTPDSSSTDTSSSNVGEMTSENADGVANSAFCNGVTPLFGLPIANGANMTNTHTINLENIKGADKLGEQDILYIVVVGKRYLYETGAEGYAKDFYANNAEFKTFYKELPDNAVASKINGLYGGNGYDFYTVVSDGFSFKDYPDYKPLEINGVEYPTDKPISDMLDDPFPPSKITDYDGLENGTDFDTKEDFDDYINNKKYDEQYGTFNFNLTDISSIFDGSSDFFKFMTASIGILPPIFITILIAFFTIMLAICLVKWVVK</sequence>
<feature type="region of interest" description="Disordered" evidence="1">
    <location>
        <begin position="304"/>
        <end position="334"/>
    </location>
</feature>
<organism evidence="3">
    <name type="scientific">Inoviridae sp. ctDEu7</name>
    <dbReference type="NCBI Taxonomy" id="2826759"/>
    <lineage>
        <taxon>Viruses</taxon>
        <taxon>Monodnaviria</taxon>
        <taxon>Loebvirae</taxon>
        <taxon>Hofneiviricota</taxon>
        <taxon>Faserviricetes</taxon>
        <taxon>Tubulavirales</taxon>
        <taxon>Inoviridae</taxon>
    </lineage>
</organism>
<proteinExistence type="predicted"/>
<dbReference type="EMBL" id="BK014988">
    <property type="protein sequence ID" value="DAD85836.1"/>
    <property type="molecule type" value="Genomic_DNA"/>
</dbReference>
<evidence type="ECO:0000313" key="3">
    <source>
        <dbReference type="EMBL" id="DAD85836.1"/>
    </source>
</evidence>
<feature type="compositionally biased region" description="Polar residues" evidence="1">
    <location>
        <begin position="304"/>
        <end position="318"/>
    </location>
</feature>
<evidence type="ECO:0000256" key="1">
    <source>
        <dbReference type="SAM" id="MobiDB-lite"/>
    </source>
</evidence>
<protein>
    <submittedName>
        <fullName evidence="3">Uncharacterized protein</fullName>
    </submittedName>
</protein>
<feature type="transmembrane region" description="Helical" evidence="2">
    <location>
        <begin position="553"/>
        <end position="575"/>
    </location>
</feature>
<name>A0A8S5MUH1_9VIRU</name>
<keyword evidence="2" id="KW-0812">Transmembrane</keyword>